<dbReference type="SUPFAM" id="SSF53850">
    <property type="entry name" value="Periplasmic binding protein-like II"/>
    <property type="match status" value="1"/>
</dbReference>
<dbReference type="EMBL" id="DVHL01000012">
    <property type="protein sequence ID" value="HIR65520.1"/>
    <property type="molecule type" value="Genomic_DNA"/>
</dbReference>
<evidence type="ECO:0000313" key="3">
    <source>
        <dbReference type="Proteomes" id="UP000824200"/>
    </source>
</evidence>
<name>A0A9D1E3F6_9BACT</name>
<sequence length="524" mass="58844">MKKLKIVLAAVLCAVMAVCFVACTPGGSDYEINYDIDLNNKPQLNVLMPYSGKPISEVNADPTAKLIEQLTGYTVNYTQLPAADASTTLNTELMDKRPYNVMKLTKDQFSDLVKDDMLVDITDALSVFAPDMLENISEESWDAVTVDGRIYGVPERASSDNIENPIVFNQDLLLQCNLDVPETLDEFTEVLRVLTQKLGRPALTFDQYTPLVYAVSAAFGIYSDWQEYTVNGKTEVLYYMNAPRYAEYVNYMHELYVAGYIDQEVATIDAADASNRFVNGFTDSEVAKAAAYACSLWSVPAIVTGLQANGVITSTEAAGTLENQLAYLRALKENKTDEEKVYRSSGYGYIIAIPFYEAENAGYALDWMNSKIKDTAEESNFRSIVLGEEGVHWTYSPSQGYLPISDNFSEKDEASYFLTGTNENKYTEYWKARVRKQPELYRAWSTLMDNADAVGVYNVADFTPPIEDYNSHRSAMEEYAQDQFYIMMKEGTSNINEYLTKLNSQQGGTVATQAINQWYSTYNK</sequence>
<gene>
    <name evidence="2" type="ORF">IAC95_01335</name>
</gene>
<dbReference type="PANTHER" id="PTHR43649:SF17">
    <property type="entry name" value="ABC TRANSPORTER SOLUTE BINDING PROTEIN-SUGAR TRANSPORT"/>
    <property type="match status" value="1"/>
</dbReference>
<proteinExistence type="predicted"/>
<dbReference type="PANTHER" id="PTHR43649">
    <property type="entry name" value="ARABINOSE-BINDING PROTEIN-RELATED"/>
    <property type="match status" value="1"/>
</dbReference>
<dbReference type="AlphaFoldDB" id="A0A9D1E3F6"/>
<evidence type="ECO:0000256" key="1">
    <source>
        <dbReference type="SAM" id="SignalP"/>
    </source>
</evidence>
<organism evidence="2 3">
    <name type="scientific">Candidatus Fimimonas gallinarum</name>
    <dbReference type="NCBI Taxonomy" id="2840821"/>
    <lineage>
        <taxon>Bacteria</taxon>
        <taxon>Pseudomonadati</taxon>
        <taxon>Myxococcota</taxon>
        <taxon>Myxococcia</taxon>
        <taxon>Myxococcales</taxon>
        <taxon>Cystobacterineae</taxon>
        <taxon>Myxococcaceae</taxon>
        <taxon>Myxococcaceae incertae sedis</taxon>
        <taxon>Candidatus Fimimonas</taxon>
    </lineage>
</organism>
<keyword evidence="1" id="KW-0732">Signal</keyword>
<evidence type="ECO:0000313" key="2">
    <source>
        <dbReference type="EMBL" id="HIR65520.1"/>
    </source>
</evidence>
<comment type="caution">
    <text evidence="2">The sequence shown here is derived from an EMBL/GenBank/DDBJ whole genome shotgun (WGS) entry which is preliminary data.</text>
</comment>
<protein>
    <submittedName>
        <fullName evidence="2">Extracellular solute-binding protein</fullName>
    </submittedName>
</protein>
<dbReference type="Proteomes" id="UP000824200">
    <property type="component" value="Unassembled WGS sequence"/>
</dbReference>
<dbReference type="InterPro" id="IPR050490">
    <property type="entry name" value="Bact_solute-bd_prot1"/>
</dbReference>
<reference evidence="2" key="2">
    <citation type="journal article" date="2021" name="PeerJ">
        <title>Extensive microbial diversity within the chicken gut microbiome revealed by metagenomics and culture.</title>
        <authorList>
            <person name="Gilroy R."/>
            <person name="Ravi A."/>
            <person name="Getino M."/>
            <person name="Pursley I."/>
            <person name="Horton D.L."/>
            <person name="Alikhan N.F."/>
            <person name="Baker D."/>
            <person name="Gharbi K."/>
            <person name="Hall N."/>
            <person name="Watson M."/>
            <person name="Adriaenssens E.M."/>
            <person name="Foster-Nyarko E."/>
            <person name="Jarju S."/>
            <person name="Secka A."/>
            <person name="Antonio M."/>
            <person name="Oren A."/>
            <person name="Chaudhuri R.R."/>
            <person name="La Ragione R."/>
            <person name="Hildebrand F."/>
            <person name="Pallen M.J."/>
        </authorList>
    </citation>
    <scope>NUCLEOTIDE SEQUENCE</scope>
    <source>
        <strain evidence="2">CHK121-14286</strain>
    </source>
</reference>
<dbReference type="Gene3D" id="3.40.190.10">
    <property type="entry name" value="Periplasmic binding protein-like II"/>
    <property type="match status" value="2"/>
</dbReference>
<accession>A0A9D1E3F6</accession>
<feature type="chain" id="PRO_5039044904" evidence="1">
    <location>
        <begin position="23"/>
        <end position="524"/>
    </location>
</feature>
<reference evidence="2" key="1">
    <citation type="submission" date="2020-10" db="EMBL/GenBank/DDBJ databases">
        <authorList>
            <person name="Gilroy R."/>
        </authorList>
    </citation>
    <scope>NUCLEOTIDE SEQUENCE</scope>
    <source>
        <strain evidence="2">CHK121-14286</strain>
    </source>
</reference>
<feature type="signal peptide" evidence="1">
    <location>
        <begin position="1"/>
        <end position="22"/>
    </location>
</feature>